<dbReference type="VEuPathDB" id="FungiDB:LEMA_uP092460.1"/>
<sequence>MCAPRAGDSVTGGIAFWNATTVRCKPRLASTLQSESEPTVFKTELNHPVT</sequence>
<dbReference type="InParanoid" id="E5A2P1"/>
<dbReference type="EMBL" id="FP929132">
    <property type="protein sequence ID" value="CBX97837.1"/>
    <property type="molecule type" value="Genomic_DNA"/>
</dbReference>
<reference evidence="2" key="1">
    <citation type="journal article" date="2011" name="Nat. Commun.">
        <title>Effector diversification within compartments of the Leptosphaeria maculans genome affected by Repeat-Induced Point mutations.</title>
        <authorList>
            <person name="Rouxel T."/>
            <person name="Grandaubert J."/>
            <person name="Hane J.K."/>
            <person name="Hoede C."/>
            <person name="van de Wouw A.P."/>
            <person name="Couloux A."/>
            <person name="Dominguez V."/>
            <person name="Anthouard V."/>
            <person name="Bally P."/>
            <person name="Bourras S."/>
            <person name="Cozijnsen A.J."/>
            <person name="Ciuffetti L.M."/>
            <person name="Degrave A."/>
            <person name="Dilmaghani A."/>
            <person name="Duret L."/>
            <person name="Fudal I."/>
            <person name="Goodwin S.B."/>
            <person name="Gout L."/>
            <person name="Glaser N."/>
            <person name="Linglin J."/>
            <person name="Kema G.H.J."/>
            <person name="Lapalu N."/>
            <person name="Lawrence C.B."/>
            <person name="May K."/>
            <person name="Meyer M."/>
            <person name="Ollivier B."/>
            <person name="Poulain J."/>
            <person name="Schoch C.L."/>
            <person name="Simon A."/>
            <person name="Spatafora J.W."/>
            <person name="Stachowiak A."/>
            <person name="Turgeon B.G."/>
            <person name="Tyler B.M."/>
            <person name="Vincent D."/>
            <person name="Weissenbach J."/>
            <person name="Amselem J."/>
            <person name="Quesneville H."/>
            <person name="Oliver R.P."/>
            <person name="Wincker P."/>
            <person name="Balesdent M.-H."/>
            <person name="Howlett B.J."/>
        </authorList>
    </citation>
    <scope>NUCLEOTIDE SEQUENCE [LARGE SCALE GENOMIC DNA]</scope>
    <source>
        <strain evidence="2">JN3 / isolate v23.1.3 / race Av1-4-5-6-7-8</strain>
    </source>
</reference>
<gene>
    <name evidence="1" type="ORF">LEMA_uP092460.1</name>
</gene>
<proteinExistence type="predicted"/>
<keyword evidence="2" id="KW-1185">Reference proteome</keyword>
<protein>
    <submittedName>
        <fullName evidence="1">Predicted protein</fullName>
    </submittedName>
</protein>
<evidence type="ECO:0000313" key="1">
    <source>
        <dbReference type="EMBL" id="CBX97837.1"/>
    </source>
</evidence>
<evidence type="ECO:0000313" key="2">
    <source>
        <dbReference type="Proteomes" id="UP000002668"/>
    </source>
</evidence>
<dbReference type="Proteomes" id="UP000002668">
    <property type="component" value="Genome"/>
</dbReference>
<name>E5A2P1_LEPMJ</name>
<dbReference type="AlphaFoldDB" id="E5A2P1"/>
<dbReference type="HOGENOM" id="CLU_3125365_0_0_1"/>
<organism evidence="2">
    <name type="scientific">Leptosphaeria maculans (strain JN3 / isolate v23.1.3 / race Av1-4-5-6-7-8)</name>
    <name type="common">Blackleg fungus</name>
    <name type="synonym">Phoma lingam</name>
    <dbReference type="NCBI Taxonomy" id="985895"/>
    <lineage>
        <taxon>Eukaryota</taxon>
        <taxon>Fungi</taxon>
        <taxon>Dikarya</taxon>
        <taxon>Ascomycota</taxon>
        <taxon>Pezizomycotina</taxon>
        <taxon>Dothideomycetes</taxon>
        <taxon>Pleosporomycetidae</taxon>
        <taxon>Pleosporales</taxon>
        <taxon>Pleosporineae</taxon>
        <taxon>Leptosphaeriaceae</taxon>
        <taxon>Plenodomus</taxon>
        <taxon>Plenodomus lingam/Leptosphaeria maculans species complex</taxon>
    </lineage>
</organism>
<accession>E5A2P1</accession>